<dbReference type="GO" id="GO:0051539">
    <property type="term" value="F:4 iron, 4 sulfur cluster binding"/>
    <property type="evidence" value="ECO:0007669"/>
    <property type="project" value="UniProtKB-KW"/>
</dbReference>
<dbReference type="InterPro" id="IPR017900">
    <property type="entry name" value="4Fe4S_Fe_S_CS"/>
</dbReference>
<evidence type="ECO:0000256" key="6">
    <source>
        <dbReference type="ARBA" id="ARBA00023014"/>
    </source>
</evidence>
<keyword evidence="6" id="KW-0411">Iron-sulfur</keyword>
<evidence type="ECO:0000256" key="5">
    <source>
        <dbReference type="ARBA" id="ARBA00023004"/>
    </source>
</evidence>
<evidence type="ECO:0000259" key="8">
    <source>
        <dbReference type="Pfam" id="PF13183"/>
    </source>
</evidence>
<dbReference type="PROSITE" id="PS00198">
    <property type="entry name" value="4FE4S_FER_1"/>
    <property type="match status" value="1"/>
</dbReference>
<gene>
    <name evidence="9" type="ORF">ENT52_04015</name>
</gene>
<dbReference type="InterPro" id="IPR009051">
    <property type="entry name" value="Helical_ferredxn"/>
</dbReference>
<dbReference type="InterPro" id="IPR017896">
    <property type="entry name" value="4Fe4S_Fe-S-bd"/>
</dbReference>
<evidence type="ECO:0000256" key="3">
    <source>
        <dbReference type="ARBA" id="ARBA00022723"/>
    </source>
</evidence>
<reference evidence="9" key="1">
    <citation type="journal article" date="2020" name="mSystems">
        <title>Genome- and Community-Level Interaction Insights into Carbon Utilization and Element Cycling Functions of Hydrothermarchaeota in Hydrothermal Sediment.</title>
        <authorList>
            <person name="Zhou Z."/>
            <person name="Liu Y."/>
            <person name="Xu W."/>
            <person name="Pan J."/>
            <person name="Luo Z.H."/>
            <person name="Li M."/>
        </authorList>
    </citation>
    <scope>NUCLEOTIDE SEQUENCE [LARGE SCALE GENOMIC DNA]</scope>
    <source>
        <strain evidence="9">SpSt-587</strain>
    </source>
</reference>
<dbReference type="PANTHER" id="PTHR43255:SF1">
    <property type="entry name" value="IRON-SULFUR-BINDING OXIDOREDUCTASE FADF-RELATED"/>
    <property type="match status" value="1"/>
</dbReference>
<dbReference type="Pfam" id="PF02754">
    <property type="entry name" value="CCG"/>
    <property type="match status" value="2"/>
</dbReference>
<accession>A0A7J3M3G3</accession>
<keyword evidence="2" id="KW-0004">4Fe-4S</keyword>
<evidence type="ECO:0000259" key="7">
    <source>
        <dbReference type="Pfam" id="PF02754"/>
    </source>
</evidence>
<dbReference type="AlphaFoldDB" id="A0A7J3M3G3"/>
<feature type="domain" description="Cysteine-rich" evidence="7">
    <location>
        <begin position="237"/>
        <end position="322"/>
    </location>
</feature>
<evidence type="ECO:0000313" key="9">
    <source>
        <dbReference type="EMBL" id="HGT82875.1"/>
    </source>
</evidence>
<dbReference type="GO" id="GO:0016491">
    <property type="term" value="F:oxidoreductase activity"/>
    <property type="evidence" value="ECO:0007669"/>
    <property type="project" value="UniProtKB-KW"/>
</dbReference>
<comment type="caution">
    <text evidence="9">The sequence shown here is derived from an EMBL/GenBank/DDBJ whole genome shotgun (WGS) entry which is preliminary data.</text>
</comment>
<dbReference type="GO" id="GO:0005886">
    <property type="term" value="C:plasma membrane"/>
    <property type="evidence" value="ECO:0007669"/>
    <property type="project" value="TreeGrafter"/>
</dbReference>
<dbReference type="SUPFAM" id="SSF46548">
    <property type="entry name" value="alpha-helical ferredoxin"/>
    <property type="match status" value="1"/>
</dbReference>
<dbReference type="PANTHER" id="PTHR43255">
    <property type="entry name" value="IRON-SULFUR-BINDING OXIDOREDUCTASE FADF-RELATED-RELATED"/>
    <property type="match status" value="1"/>
</dbReference>
<organism evidence="9">
    <name type="scientific">Archaeoglobus fulgidus</name>
    <dbReference type="NCBI Taxonomy" id="2234"/>
    <lineage>
        <taxon>Archaea</taxon>
        <taxon>Methanobacteriati</taxon>
        <taxon>Methanobacteriota</taxon>
        <taxon>Archaeoglobi</taxon>
        <taxon>Archaeoglobales</taxon>
        <taxon>Archaeoglobaceae</taxon>
        <taxon>Archaeoglobus</taxon>
    </lineage>
</organism>
<evidence type="ECO:0000256" key="4">
    <source>
        <dbReference type="ARBA" id="ARBA00023002"/>
    </source>
</evidence>
<feature type="domain" description="Cysteine-rich" evidence="7">
    <location>
        <begin position="121"/>
        <end position="204"/>
    </location>
</feature>
<dbReference type="Pfam" id="PF13183">
    <property type="entry name" value="Fer4_8"/>
    <property type="match status" value="1"/>
</dbReference>
<dbReference type="EMBL" id="DSYZ01000085">
    <property type="protein sequence ID" value="HGT82875.1"/>
    <property type="molecule type" value="Genomic_DNA"/>
</dbReference>
<sequence length="352" mass="39703">MLSESMLSTCIQCGICSSSCSMRFNMNIRKAVASYIGRGSFWTPELWNCTNCLICQERCPRGIKLVEAINEARAETIEKGELPKDLQRFLENIQKFSNPFGAFKRPSFEAKTAKKGEFEFLLFLGCAVYDSRVEKVAKRAIELLKMAKVNFAILEKELCCGNDVKAIGEKGLFELLKEKNSKFFEELGVKKIITISPHCYNALKNYYGIETYHIAQVLLEKVENAELRFSSTLEARVTYHDPCYLSRHNDVVEEPRTLLSSVPGIELVEMQRNRKLSLCCGGGSGGIVRDFRWRPSMERIREAMLTGSEILATSCPFCLVMLEDAVKTKNSGLRVFDVVEILYSAITGSPLT</sequence>
<name>A0A7J3M3G3_ARCFL</name>
<keyword evidence="5" id="KW-0408">Iron</keyword>
<keyword evidence="3" id="KW-0479">Metal-binding</keyword>
<feature type="domain" description="4Fe-4S ferredoxin-type" evidence="8">
    <location>
        <begin position="7"/>
        <end position="63"/>
    </location>
</feature>
<proteinExistence type="inferred from homology"/>
<dbReference type="InterPro" id="IPR051460">
    <property type="entry name" value="HdrC_iron-sulfur_subunit"/>
</dbReference>
<dbReference type="InterPro" id="IPR004017">
    <property type="entry name" value="Cys_rich_dom"/>
</dbReference>
<evidence type="ECO:0000256" key="2">
    <source>
        <dbReference type="ARBA" id="ARBA00022485"/>
    </source>
</evidence>
<protein>
    <submittedName>
        <fullName evidence="9">(Fe-S)-binding protein</fullName>
    </submittedName>
</protein>
<dbReference type="Gene3D" id="1.10.1060.10">
    <property type="entry name" value="Alpha-helical ferredoxin"/>
    <property type="match status" value="1"/>
</dbReference>
<evidence type="ECO:0000256" key="1">
    <source>
        <dbReference type="ARBA" id="ARBA00007097"/>
    </source>
</evidence>
<keyword evidence="4" id="KW-0560">Oxidoreductase</keyword>
<comment type="similarity">
    <text evidence="1">Belongs to the HdrC family.</text>
</comment>
<dbReference type="GO" id="GO:0046872">
    <property type="term" value="F:metal ion binding"/>
    <property type="evidence" value="ECO:0007669"/>
    <property type="project" value="UniProtKB-KW"/>
</dbReference>